<dbReference type="InterPro" id="IPR018246">
    <property type="entry name" value="AP_endonuc_F2_Zn_BS"/>
</dbReference>
<comment type="similarity">
    <text evidence="1 7">Belongs to the AP endonuclease 2 family.</text>
</comment>
<keyword evidence="7" id="KW-0255">Endonuclease</keyword>
<dbReference type="InterPro" id="IPR013022">
    <property type="entry name" value="Xyl_isomerase-like_TIM-brl"/>
</dbReference>
<feature type="binding site" evidence="7">
    <location>
        <position position="175"/>
    </location>
    <ligand>
        <name>Zn(2+)</name>
        <dbReference type="ChEBI" id="CHEBI:29105"/>
        <label>2</label>
    </ligand>
</feature>
<dbReference type="GO" id="GO:0003677">
    <property type="term" value="F:DNA binding"/>
    <property type="evidence" value="ECO:0007669"/>
    <property type="project" value="InterPro"/>
</dbReference>
<dbReference type="GO" id="GO:0008833">
    <property type="term" value="F:deoxyribonuclease IV (phage-T4-induced) activity"/>
    <property type="evidence" value="ECO:0007669"/>
    <property type="project" value="UniProtKB-UniRule"/>
</dbReference>
<keyword evidence="6 7" id="KW-0234">DNA repair</keyword>
<comment type="catalytic activity">
    <reaction evidence="7">
        <text>Endonucleolytic cleavage to 5'-phosphooligonucleotide end-products.</text>
        <dbReference type="EC" id="3.1.21.2"/>
    </reaction>
</comment>
<evidence type="ECO:0000313" key="10">
    <source>
        <dbReference type="Proteomes" id="UP000318834"/>
    </source>
</evidence>
<feature type="binding site" evidence="7">
    <location>
        <position position="141"/>
    </location>
    <ligand>
        <name>Zn(2+)</name>
        <dbReference type="ChEBI" id="CHEBI:29105"/>
        <label>1</label>
    </ligand>
</feature>
<dbReference type="Pfam" id="PF01261">
    <property type="entry name" value="AP_endonuc_2"/>
    <property type="match status" value="1"/>
</dbReference>
<keyword evidence="3 7" id="KW-0227">DNA damage</keyword>
<dbReference type="EMBL" id="VBAP01000029">
    <property type="protein sequence ID" value="TMI76131.1"/>
    <property type="molecule type" value="Genomic_DNA"/>
</dbReference>
<evidence type="ECO:0000256" key="3">
    <source>
        <dbReference type="ARBA" id="ARBA00022763"/>
    </source>
</evidence>
<comment type="caution">
    <text evidence="9">The sequence shown here is derived from an EMBL/GenBank/DDBJ whole genome shotgun (WGS) entry which is preliminary data.</text>
</comment>
<feature type="binding site" evidence="7">
    <location>
        <position position="178"/>
    </location>
    <ligand>
        <name>Zn(2+)</name>
        <dbReference type="ChEBI" id="CHEBI:29105"/>
        <label>3</label>
    </ligand>
</feature>
<feature type="binding site" evidence="7">
    <location>
        <position position="212"/>
    </location>
    <ligand>
        <name>Zn(2+)</name>
        <dbReference type="ChEBI" id="CHEBI:29105"/>
        <label>2</label>
    </ligand>
</feature>
<dbReference type="InterPro" id="IPR001719">
    <property type="entry name" value="AP_endonuc_2"/>
</dbReference>
<evidence type="ECO:0000256" key="1">
    <source>
        <dbReference type="ARBA" id="ARBA00005340"/>
    </source>
</evidence>
<dbReference type="GO" id="GO:0006284">
    <property type="term" value="P:base-excision repair"/>
    <property type="evidence" value="ECO:0007669"/>
    <property type="project" value="TreeGrafter"/>
</dbReference>
<feature type="binding site" evidence="7">
    <location>
        <position position="227"/>
    </location>
    <ligand>
        <name>Zn(2+)</name>
        <dbReference type="ChEBI" id="CHEBI:29105"/>
        <label>3</label>
    </ligand>
</feature>
<dbReference type="PROSITE" id="PS51432">
    <property type="entry name" value="AP_NUCLEASE_F2_4"/>
    <property type="match status" value="1"/>
</dbReference>
<dbReference type="GO" id="GO:0008270">
    <property type="term" value="F:zinc ion binding"/>
    <property type="evidence" value="ECO:0007669"/>
    <property type="project" value="UniProtKB-UniRule"/>
</dbReference>
<evidence type="ECO:0000256" key="5">
    <source>
        <dbReference type="ARBA" id="ARBA00022833"/>
    </source>
</evidence>
<sequence length="284" mass="31403">MKFGAHVSIRGALHLAVDRAGAIGCECLQIFVGSPRQWREVIYPERDLDLFIEKRRKARLDPLVAHASYLINLAAADMDLYHRSTAALIYALRAMDRLGGFAVITHLGSRGDRPWPDALARITAALSVALDATKRAAVLLEHSVGAGGQVGGTFEEIADILEAMRFQPRVGICLDSCHLFAAGWDLRTPQGVNQMLRAFDHTVGLKHLRALHLNDSKGALGSRIDRHEDIGQGRIGRRGFAALVNHPKLRRLPGFIETPGFDHQGPDRRNLDLLKELRARGERK</sequence>
<evidence type="ECO:0000256" key="4">
    <source>
        <dbReference type="ARBA" id="ARBA00022801"/>
    </source>
</evidence>
<protein>
    <recommendedName>
        <fullName evidence="7">Probable endonuclease 4</fullName>
        <ecNumber evidence="7">3.1.21.2</ecNumber>
    </recommendedName>
    <alternativeName>
        <fullName evidence="7">Endodeoxyribonuclease IV</fullName>
    </alternativeName>
    <alternativeName>
        <fullName evidence="7">Endonuclease IV</fullName>
    </alternativeName>
</protein>
<name>A0A537IXU7_9BACT</name>
<dbReference type="EC" id="3.1.21.2" evidence="7"/>
<dbReference type="SUPFAM" id="SSF51658">
    <property type="entry name" value="Xylose isomerase-like"/>
    <property type="match status" value="1"/>
</dbReference>
<gene>
    <name evidence="7" type="primary">nfo</name>
    <name evidence="9" type="ORF">E6H05_04460</name>
</gene>
<feature type="binding site" evidence="7">
    <location>
        <position position="141"/>
    </location>
    <ligand>
        <name>Zn(2+)</name>
        <dbReference type="ChEBI" id="CHEBI:29105"/>
        <label>2</label>
    </ligand>
</feature>
<dbReference type="HAMAP" id="MF_00152">
    <property type="entry name" value="Nfo"/>
    <property type="match status" value="1"/>
</dbReference>
<feature type="binding site" evidence="7">
    <location>
        <position position="66"/>
    </location>
    <ligand>
        <name>Zn(2+)</name>
        <dbReference type="ChEBI" id="CHEBI:29105"/>
        <label>1</label>
    </ligand>
</feature>
<dbReference type="PANTHER" id="PTHR21445">
    <property type="entry name" value="ENDONUCLEASE IV ENDODEOXYRIBONUCLEASE IV"/>
    <property type="match status" value="1"/>
</dbReference>
<evidence type="ECO:0000256" key="2">
    <source>
        <dbReference type="ARBA" id="ARBA00022723"/>
    </source>
</evidence>
<organism evidence="9 10">
    <name type="scientific">Candidatus Segetimicrobium genomatis</name>
    <dbReference type="NCBI Taxonomy" id="2569760"/>
    <lineage>
        <taxon>Bacteria</taxon>
        <taxon>Bacillati</taxon>
        <taxon>Candidatus Sysuimicrobiota</taxon>
        <taxon>Candidatus Sysuimicrobiia</taxon>
        <taxon>Candidatus Sysuimicrobiales</taxon>
        <taxon>Candidatus Segetimicrobiaceae</taxon>
        <taxon>Candidatus Segetimicrobium</taxon>
    </lineage>
</organism>
<keyword evidence="7" id="KW-0540">Nuclease</keyword>
<evidence type="ECO:0000256" key="7">
    <source>
        <dbReference type="HAMAP-Rule" id="MF_00152"/>
    </source>
</evidence>
<feature type="domain" description="Xylose isomerase-like TIM barrel" evidence="8">
    <location>
        <begin position="18"/>
        <end position="262"/>
    </location>
</feature>
<dbReference type="Proteomes" id="UP000318834">
    <property type="component" value="Unassembled WGS sequence"/>
</dbReference>
<dbReference type="PANTHER" id="PTHR21445:SF0">
    <property type="entry name" value="APURINIC-APYRIMIDINIC ENDONUCLEASE"/>
    <property type="match status" value="1"/>
</dbReference>
<comment type="cofactor">
    <cofactor evidence="7">
        <name>Zn(2+)</name>
        <dbReference type="ChEBI" id="CHEBI:29105"/>
    </cofactor>
    <text evidence="7">Binds 3 Zn(2+) ions.</text>
</comment>
<feature type="binding site" evidence="7">
    <location>
        <position position="106"/>
    </location>
    <ligand>
        <name>Zn(2+)</name>
        <dbReference type="ChEBI" id="CHEBI:29105"/>
        <label>1</label>
    </ligand>
</feature>
<evidence type="ECO:0000259" key="8">
    <source>
        <dbReference type="Pfam" id="PF01261"/>
    </source>
</evidence>
<dbReference type="FunFam" id="3.20.20.150:FF:000001">
    <property type="entry name" value="Probable endonuclease 4"/>
    <property type="match status" value="1"/>
</dbReference>
<dbReference type="GO" id="GO:0003906">
    <property type="term" value="F:DNA-(apurinic or apyrimidinic site) endonuclease activity"/>
    <property type="evidence" value="ECO:0007669"/>
    <property type="project" value="TreeGrafter"/>
</dbReference>
<dbReference type="PROSITE" id="PS00731">
    <property type="entry name" value="AP_NUCLEASE_F2_3"/>
    <property type="match status" value="1"/>
</dbReference>
<dbReference type="SMART" id="SM00518">
    <property type="entry name" value="AP2Ec"/>
    <property type="match status" value="1"/>
</dbReference>
<keyword evidence="4 7" id="KW-0378">Hydrolase</keyword>
<dbReference type="GO" id="GO:0008081">
    <property type="term" value="F:phosphoric diester hydrolase activity"/>
    <property type="evidence" value="ECO:0007669"/>
    <property type="project" value="TreeGrafter"/>
</dbReference>
<dbReference type="InterPro" id="IPR036237">
    <property type="entry name" value="Xyl_isomerase-like_sf"/>
</dbReference>
<reference evidence="9 10" key="1">
    <citation type="journal article" date="2019" name="Nat. Microbiol.">
        <title>Mediterranean grassland soil C-N compound turnover is dependent on rainfall and depth, and is mediated by genomically divergent microorganisms.</title>
        <authorList>
            <person name="Diamond S."/>
            <person name="Andeer P.F."/>
            <person name="Li Z."/>
            <person name="Crits-Christoph A."/>
            <person name="Burstein D."/>
            <person name="Anantharaman K."/>
            <person name="Lane K.R."/>
            <person name="Thomas B.C."/>
            <person name="Pan C."/>
            <person name="Northen T.R."/>
            <person name="Banfield J.F."/>
        </authorList>
    </citation>
    <scope>NUCLEOTIDE SEQUENCE [LARGE SCALE GENOMIC DNA]</scope>
    <source>
        <strain evidence="9">NP_8</strain>
    </source>
</reference>
<keyword evidence="2 7" id="KW-0479">Metal-binding</keyword>
<accession>A0A537IXU7</accession>
<dbReference type="CDD" id="cd00019">
    <property type="entry name" value="AP2Ec"/>
    <property type="match status" value="1"/>
</dbReference>
<evidence type="ECO:0000313" key="9">
    <source>
        <dbReference type="EMBL" id="TMI76131.1"/>
    </source>
</evidence>
<evidence type="ECO:0000256" key="6">
    <source>
        <dbReference type="ARBA" id="ARBA00023204"/>
    </source>
</evidence>
<feature type="binding site" evidence="7">
    <location>
        <position position="225"/>
    </location>
    <ligand>
        <name>Zn(2+)</name>
        <dbReference type="ChEBI" id="CHEBI:29105"/>
        <label>3</label>
    </ligand>
</feature>
<feature type="binding site" evidence="7">
    <location>
        <position position="257"/>
    </location>
    <ligand>
        <name>Zn(2+)</name>
        <dbReference type="ChEBI" id="CHEBI:29105"/>
        <label>2</label>
    </ligand>
</feature>
<dbReference type="PROSITE" id="PS00729">
    <property type="entry name" value="AP_NUCLEASE_F2_1"/>
    <property type="match status" value="1"/>
</dbReference>
<comment type="function">
    <text evidence="7">Endonuclease IV plays a role in DNA repair. It cleaves phosphodiester bonds at apurinic or apyrimidinic (AP) sites, generating a 3'-hydroxyl group and a 5'-terminal sugar phosphate.</text>
</comment>
<dbReference type="AlphaFoldDB" id="A0A537IXU7"/>
<dbReference type="Gene3D" id="3.20.20.150">
    <property type="entry name" value="Divalent-metal-dependent TIM barrel enzymes"/>
    <property type="match status" value="1"/>
</dbReference>
<keyword evidence="5 7" id="KW-0862">Zinc</keyword>
<proteinExistence type="inferred from homology"/>
<dbReference type="NCBIfam" id="TIGR00587">
    <property type="entry name" value="nfo"/>
    <property type="match status" value="1"/>
</dbReference>